<evidence type="ECO:0000313" key="8">
    <source>
        <dbReference type="EMBL" id="OQP47432.1"/>
    </source>
</evidence>
<evidence type="ECO:0000259" key="7">
    <source>
        <dbReference type="Pfam" id="PF14322"/>
    </source>
</evidence>
<keyword evidence="3" id="KW-0732">Signal</keyword>
<evidence type="ECO:0000313" key="9">
    <source>
        <dbReference type="Proteomes" id="UP000192610"/>
    </source>
</evidence>
<dbReference type="OrthoDB" id="1032172at2"/>
<accession>A0A1V9EN25</accession>
<feature type="domain" description="RagB/SusD" evidence="6">
    <location>
        <begin position="378"/>
        <end position="629"/>
    </location>
</feature>
<dbReference type="AlphaFoldDB" id="A0A1V9EN25"/>
<dbReference type="Pfam" id="PF14322">
    <property type="entry name" value="SusD-like_3"/>
    <property type="match status" value="1"/>
</dbReference>
<keyword evidence="9" id="KW-1185">Reference proteome</keyword>
<dbReference type="InterPro" id="IPR011990">
    <property type="entry name" value="TPR-like_helical_dom_sf"/>
</dbReference>
<comment type="caution">
    <text evidence="8">The sequence shown here is derived from an EMBL/GenBank/DDBJ whole genome shotgun (WGS) entry which is preliminary data.</text>
</comment>
<evidence type="ECO:0000259" key="6">
    <source>
        <dbReference type="Pfam" id="PF07980"/>
    </source>
</evidence>
<comment type="similarity">
    <text evidence="2">Belongs to the SusD family.</text>
</comment>
<comment type="subcellular location">
    <subcellularLocation>
        <location evidence="1">Cell outer membrane</location>
    </subcellularLocation>
</comment>
<protein>
    <submittedName>
        <fullName evidence="8">Starch-binding protein</fullName>
    </submittedName>
</protein>
<dbReference type="Proteomes" id="UP000192610">
    <property type="component" value="Unassembled WGS sequence"/>
</dbReference>
<dbReference type="RefSeq" id="WP_081201638.1">
    <property type="nucleotide sequence ID" value="NZ_FOCZ01000002.1"/>
</dbReference>
<sequence length="630" mass="70503">MKKRNTTLSIRIPVLITLVGGMLLQMACRKGLLDQDPTTEILISQYWKTEADATYALMGVYASIRPCFDRDYYFDGQGEYVRDRSGTNSATNNNLRLGDAYNNGNYNPTGYGGSFDKMFRYLYGGVNRTNYVIDNVSNMLQTADASSVANLENIIGEARLLRALCYFKLISMWGDVPFLSHTVSSDVDEANIEIGDVARMPIGQVKDSILSDLTYAYNKLPAPSPNVALGRMAKTAALALRGKVNLYWGSWKKRGWPELEGFTQDVTEATAAFTAAAADFKSVSNDFGLTLYKGGEPGDIDALGKADKLPNYYYLFTPKANGDPENLLYFTHGGTGTSQGEELMRDFAGRSHEGSQCWVGPRFEIADRYQLLTTGDFAPKLVGLNPTNTADARTRVNSAVNPASYANRDYRCKSTIEWDYEMSVGMVSLQSTGMCPFIYKTWGTNVNIGGVNYITYNTDGSNSGYVFRKFVRNYAGQGRSDGDFAWPVIRLADVYLMYAEAVNEITNGAPTADAVDLVNRVRHRGNLPPLSAAKTTGYDNFFNAIEQERIVELIGEGQRSFDLRRWRAIESRWVGPGNAAGVWRYDTWGTQAQRYFQNTSFREYQQDYIFKIPQSERDRNPNLTQNVPWR</sequence>
<dbReference type="GO" id="GO:0009279">
    <property type="term" value="C:cell outer membrane"/>
    <property type="evidence" value="ECO:0007669"/>
    <property type="project" value="UniProtKB-SubCell"/>
</dbReference>
<dbReference type="InterPro" id="IPR012944">
    <property type="entry name" value="SusD_RagB_dom"/>
</dbReference>
<gene>
    <name evidence="8" type="ORF">A4H97_08020</name>
</gene>
<evidence type="ECO:0000256" key="4">
    <source>
        <dbReference type="ARBA" id="ARBA00023136"/>
    </source>
</evidence>
<dbReference type="SUPFAM" id="SSF48452">
    <property type="entry name" value="TPR-like"/>
    <property type="match status" value="1"/>
</dbReference>
<name>A0A1V9EN25_9BACT</name>
<proteinExistence type="inferred from homology"/>
<keyword evidence="4" id="KW-0472">Membrane</keyword>
<reference evidence="9" key="1">
    <citation type="submission" date="2016-04" db="EMBL/GenBank/DDBJ databases">
        <authorList>
            <person name="Chen L."/>
            <person name="Zhuang W."/>
            <person name="Wang G."/>
        </authorList>
    </citation>
    <scope>NUCLEOTIDE SEQUENCE [LARGE SCALE GENOMIC DNA]</scope>
    <source>
        <strain evidence="9">17621</strain>
    </source>
</reference>
<dbReference type="EMBL" id="LVXG01000023">
    <property type="protein sequence ID" value="OQP47432.1"/>
    <property type="molecule type" value="Genomic_DNA"/>
</dbReference>
<dbReference type="Gene3D" id="1.25.40.390">
    <property type="match status" value="1"/>
</dbReference>
<organism evidence="8 9">
    <name type="scientific">Niastella yeongjuensis</name>
    <dbReference type="NCBI Taxonomy" id="354355"/>
    <lineage>
        <taxon>Bacteria</taxon>
        <taxon>Pseudomonadati</taxon>
        <taxon>Bacteroidota</taxon>
        <taxon>Chitinophagia</taxon>
        <taxon>Chitinophagales</taxon>
        <taxon>Chitinophagaceae</taxon>
        <taxon>Niastella</taxon>
    </lineage>
</organism>
<keyword evidence="5" id="KW-0998">Cell outer membrane</keyword>
<feature type="domain" description="SusD-like N-terminal" evidence="7">
    <location>
        <begin position="90"/>
        <end position="246"/>
    </location>
</feature>
<dbReference type="InterPro" id="IPR033985">
    <property type="entry name" value="SusD-like_N"/>
</dbReference>
<evidence type="ECO:0000256" key="1">
    <source>
        <dbReference type="ARBA" id="ARBA00004442"/>
    </source>
</evidence>
<evidence type="ECO:0000256" key="3">
    <source>
        <dbReference type="ARBA" id="ARBA00022729"/>
    </source>
</evidence>
<evidence type="ECO:0000256" key="5">
    <source>
        <dbReference type="ARBA" id="ARBA00023237"/>
    </source>
</evidence>
<dbReference type="Pfam" id="PF07980">
    <property type="entry name" value="SusD_RagB"/>
    <property type="match status" value="1"/>
</dbReference>
<dbReference type="STRING" id="354355.SAMN05660816_01630"/>
<evidence type="ECO:0000256" key="2">
    <source>
        <dbReference type="ARBA" id="ARBA00006275"/>
    </source>
</evidence>